<organism evidence="2 3">
    <name type="scientific">Sinanaerobacter chloroacetimidivorans</name>
    <dbReference type="NCBI Taxonomy" id="2818044"/>
    <lineage>
        <taxon>Bacteria</taxon>
        <taxon>Bacillati</taxon>
        <taxon>Bacillota</taxon>
        <taxon>Clostridia</taxon>
        <taxon>Peptostreptococcales</taxon>
        <taxon>Anaerovoracaceae</taxon>
        <taxon>Sinanaerobacter</taxon>
    </lineage>
</organism>
<evidence type="ECO:0000313" key="3">
    <source>
        <dbReference type="Proteomes" id="UP000675664"/>
    </source>
</evidence>
<proteinExistence type="predicted"/>
<sequence>MDRRSELFQKIQMVSFVLVDTNLYLDTHPDDRAALNYYHKYRTLMDQMVQEYTDNYGPLTPYTVKSADMWTWIDQPWPWEKEANSYVELR</sequence>
<comment type="caution">
    <text evidence="2">The sequence shown here is derived from an EMBL/GenBank/DDBJ whole genome shotgun (WGS) entry which is preliminary data.</text>
</comment>
<evidence type="ECO:0000313" key="2">
    <source>
        <dbReference type="EMBL" id="MBR0598348.1"/>
    </source>
</evidence>
<keyword evidence="2" id="KW-0167">Capsid protein</keyword>
<reference evidence="2" key="1">
    <citation type="submission" date="2021-04" db="EMBL/GenBank/DDBJ databases">
        <title>Sinoanaerobacter chloroacetimidivorans sp. nov., an obligate anaerobic bacterium isolated from anaerobic sludge.</title>
        <authorList>
            <person name="Bao Y."/>
        </authorList>
    </citation>
    <scope>NUCLEOTIDE SEQUENCE</scope>
    <source>
        <strain evidence="2">BAD-6</strain>
    </source>
</reference>
<dbReference type="Proteomes" id="UP000675664">
    <property type="component" value="Unassembled WGS sequence"/>
</dbReference>
<dbReference type="EMBL" id="JAGSND010000006">
    <property type="protein sequence ID" value="MBR0598348.1"/>
    <property type="molecule type" value="Genomic_DNA"/>
</dbReference>
<protein>
    <submittedName>
        <fullName evidence="2">Spore coat protein CotJB</fullName>
    </submittedName>
</protein>
<dbReference type="Pfam" id="PF12652">
    <property type="entry name" value="CotJB"/>
    <property type="match status" value="1"/>
</dbReference>
<name>A0A8J7W2T3_9FIRM</name>
<keyword evidence="2" id="KW-0946">Virion</keyword>
<dbReference type="AlphaFoldDB" id="A0A8J7W2T3"/>
<feature type="domain" description="Protein CotJB" evidence="1">
    <location>
        <begin position="6"/>
        <end position="80"/>
    </location>
</feature>
<dbReference type="InterPro" id="IPR024207">
    <property type="entry name" value="CotJB_dom"/>
</dbReference>
<dbReference type="PIRSF" id="PIRSF010606">
    <property type="entry name" value="Spore_coat_CotJB"/>
    <property type="match status" value="1"/>
</dbReference>
<reference evidence="2" key="2">
    <citation type="submission" date="2021-04" db="EMBL/GenBank/DDBJ databases">
        <authorList>
            <person name="Liu J."/>
        </authorList>
    </citation>
    <scope>NUCLEOTIDE SEQUENCE</scope>
    <source>
        <strain evidence="2">BAD-6</strain>
    </source>
</reference>
<accession>A0A8J7W2T3</accession>
<evidence type="ECO:0000259" key="1">
    <source>
        <dbReference type="Pfam" id="PF12652"/>
    </source>
</evidence>
<keyword evidence="3" id="KW-1185">Reference proteome</keyword>
<dbReference type="InterPro" id="IPR016571">
    <property type="entry name" value="Spore_coat_assembly_CotJB"/>
</dbReference>
<gene>
    <name evidence="2" type="ORF">KCX82_10715</name>
</gene>